<dbReference type="AlphaFoldDB" id="A0A448XR39"/>
<sequence>MLNRMNCWLSAISSQVIFTFMPISMVLALSSLRQGHYNLLISDLCLYKVSYFCKFALLFLKSEDYYHSQIFYR</sequence>
<accession>A0A448XR39</accession>
<proteinExistence type="predicted"/>
<protein>
    <submittedName>
        <fullName evidence="1">Uncharacterized protein</fullName>
    </submittedName>
</protein>
<evidence type="ECO:0000313" key="1">
    <source>
        <dbReference type="EMBL" id="VEL42849.1"/>
    </source>
</evidence>
<evidence type="ECO:0000313" key="2">
    <source>
        <dbReference type="Proteomes" id="UP000784294"/>
    </source>
</evidence>
<keyword evidence="2" id="KW-1185">Reference proteome</keyword>
<dbReference type="Proteomes" id="UP000784294">
    <property type="component" value="Unassembled WGS sequence"/>
</dbReference>
<comment type="caution">
    <text evidence="1">The sequence shown here is derived from an EMBL/GenBank/DDBJ whole genome shotgun (WGS) entry which is preliminary data.</text>
</comment>
<organism evidence="1 2">
    <name type="scientific">Protopolystoma xenopodis</name>
    <dbReference type="NCBI Taxonomy" id="117903"/>
    <lineage>
        <taxon>Eukaryota</taxon>
        <taxon>Metazoa</taxon>
        <taxon>Spiralia</taxon>
        <taxon>Lophotrochozoa</taxon>
        <taxon>Platyhelminthes</taxon>
        <taxon>Monogenea</taxon>
        <taxon>Polyopisthocotylea</taxon>
        <taxon>Polystomatidea</taxon>
        <taxon>Polystomatidae</taxon>
        <taxon>Protopolystoma</taxon>
    </lineage>
</organism>
<name>A0A448XR39_9PLAT</name>
<dbReference type="EMBL" id="CAAALY010277073">
    <property type="protein sequence ID" value="VEL42849.1"/>
    <property type="molecule type" value="Genomic_DNA"/>
</dbReference>
<reference evidence="1" key="1">
    <citation type="submission" date="2018-11" db="EMBL/GenBank/DDBJ databases">
        <authorList>
            <consortium name="Pathogen Informatics"/>
        </authorList>
    </citation>
    <scope>NUCLEOTIDE SEQUENCE</scope>
</reference>
<gene>
    <name evidence="1" type="ORF">PXEA_LOCUS36289</name>
</gene>